<dbReference type="EMBL" id="JBHSWH010000001">
    <property type="protein sequence ID" value="MFC6704894.1"/>
    <property type="molecule type" value="Genomic_DNA"/>
</dbReference>
<evidence type="ECO:0000256" key="1">
    <source>
        <dbReference type="ARBA" id="ARBA00022801"/>
    </source>
</evidence>
<gene>
    <name evidence="3" type="ORF">ACFQDH_06330</name>
</gene>
<keyword evidence="1" id="KW-0378">Hydrolase</keyword>
<sequence>MATGLNTVEHIVVLMLENRSLDHLLGWLYADSGNVSPTGQPFEGLTGREVCPGSDGTPVPAYRLTPDTPHLYFMPGADPGEGYAATNNQLWGSTAPPAAGSTAPMQGFVTDYAQAIKDNSSKGWYVVPGTTESMIMGCHTPATLPVISALATGFAVCDHWFGAAPTMTMPNRAFACAGTSQGRLDDRIKKFTVPSIFGALSDKGVPWKIYGDTKAPLTKLDFPDTSAAPASNFGLLRDFQADAAGGKLPAYAFLEPSWGSTGNSQHPNYDVALGEQLILDVYRALYDGPDWESTLFILTYDEHGGCYDHVSPPWGAVPPDSSVGQFGFDFTRLGPRVPTVLVSPLIPAGTIFRVPADGTPLDHTSLLATVEKRWGITPLTKRDAAAPDVSAVLSLATPRTDDPLATVSAPTAPPTPAALAAQPSHLQQVTAGLIADEQHRPVDELAELATGDDYRRWIESHA</sequence>
<dbReference type="PANTHER" id="PTHR31956">
    <property type="entry name" value="NON-SPECIFIC PHOSPHOLIPASE C4-RELATED"/>
    <property type="match status" value="1"/>
</dbReference>
<dbReference type="Pfam" id="PF04185">
    <property type="entry name" value="Phosphoesterase"/>
    <property type="match status" value="1"/>
</dbReference>
<accession>A0ABW2AE80</accession>
<name>A0ABW2AE80_9MICO</name>
<dbReference type="PANTHER" id="PTHR31956:SF1">
    <property type="entry name" value="NON-SPECIFIC PHOSPHOLIPASE C1"/>
    <property type="match status" value="1"/>
</dbReference>
<dbReference type="Gene3D" id="3.40.720.10">
    <property type="entry name" value="Alkaline Phosphatase, subunit A"/>
    <property type="match status" value="2"/>
</dbReference>
<evidence type="ECO:0000256" key="2">
    <source>
        <dbReference type="ARBA" id="ARBA00023026"/>
    </source>
</evidence>
<proteinExistence type="predicted"/>
<evidence type="ECO:0000313" key="3">
    <source>
        <dbReference type="EMBL" id="MFC6704894.1"/>
    </source>
</evidence>
<dbReference type="InterPro" id="IPR007312">
    <property type="entry name" value="Phosphoesterase"/>
</dbReference>
<protein>
    <submittedName>
        <fullName evidence="3">Alkaline phosphatase family protein</fullName>
    </submittedName>
</protein>
<evidence type="ECO:0000313" key="4">
    <source>
        <dbReference type="Proteomes" id="UP001596298"/>
    </source>
</evidence>
<reference evidence="4" key="1">
    <citation type="journal article" date="2019" name="Int. J. Syst. Evol. Microbiol.">
        <title>The Global Catalogue of Microorganisms (GCM) 10K type strain sequencing project: providing services to taxonomists for standard genome sequencing and annotation.</title>
        <authorList>
            <consortium name="The Broad Institute Genomics Platform"/>
            <consortium name="The Broad Institute Genome Sequencing Center for Infectious Disease"/>
            <person name="Wu L."/>
            <person name="Ma J."/>
        </authorList>
    </citation>
    <scope>NUCLEOTIDE SEQUENCE [LARGE SCALE GENOMIC DNA]</scope>
    <source>
        <strain evidence="4">CCUG 58127</strain>
    </source>
</reference>
<keyword evidence="4" id="KW-1185">Reference proteome</keyword>
<dbReference type="RefSeq" id="WP_382399539.1">
    <property type="nucleotide sequence ID" value="NZ_JBHSWH010000001.1"/>
</dbReference>
<organism evidence="3 4">
    <name type="scientific">Flexivirga alba</name>
    <dbReference type="NCBI Taxonomy" id="702742"/>
    <lineage>
        <taxon>Bacteria</taxon>
        <taxon>Bacillati</taxon>
        <taxon>Actinomycetota</taxon>
        <taxon>Actinomycetes</taxon>
        <taxon>Micrococcales</taxon>
        <taxon>Dermacoccaceae</taxon>
        <taxon>Flexivirga</taxon>
    </lineage>
</organism>
<dbReference type="Proteomes" id="UP001596298">
    <property type="component" value="Unassembled WGS sequence"/>
</dbReference>
<dbReference type="InterPro" id="IPR017850">
    <property type="entry name" value="Alkaline_phosphatase_core_sf"/>
</dbReference>
<keyword evidence="2" id="KW-0843">Virulence</keyword>
<comment type="caution">
    <text evidence="3">The sequence shown here is derived from an EMBL/GenBank/DDBJ whole genome shotgun (WGS) entry which is preliminary data.</text>
</comment>